<reference evidence="2" key="2">
    <citation type="submission" date="2021-08" db="EMBL/GenBank/DDBJ databases">
        <authorList>
            <person name="Tani A."/>
            <person name="Ola A."/>
            <person name="Ogura Y."/>
            <person name="Katsura K."/>
            <person name="Hayashi T."/>
        </authorList>
    </citation>
    <scope>NUCLEOTIDE SEQUENCE</scope>
    <source>
        <strain evidence="2">NBRC 103626</strain>
    </source>
</reference>
<dbReference type="Proteomes" id="UP001055108">
    <property type="component" value="Unassembled WGS sequence"/>
</dbReference>
<proteinExistence type="predicted"/>
<protein>
    <submittedName>
        <fullName evidence="2">Uncharacterized protein</fullName>
    </submittedName>
</protein>
<gene>
    <name evidence="2" type="ORF">NBEOAGPD_1198</name>
</gene>
<keyword evidence="3" id="KW-1185">Reference proteome</keyword>
<evidence type="ECO:0000256" key="1">
    <source>
        <dbReference type="SAM" id="MobiDB-lite"/>
    </source>
</evidence>
<name>A0AA37MA69_9HYPH</name>
<dbReference type="AlphaFoldDB" id="A0AA37MA69"/>
<dbReference type="EMBL" id="BPQM01000026">
    <property type="protein sequence ID" value="GJD77986.1"/>
    <property type="molecule type" value="Genomic_DNA"/>
</dbReference>
<accession>A0AA37MA69</accession>
<reference evidence="2" key="1">
    <citation type="journal article" date="2016" name="Front. Microbiol.">
        <title>Genome Sequence of the Piezophilic, Mesophilic Sulfate-Reducing Bacterium Desulfovibrio indicus J2T.</title>
        <authorList>
            <person name="Cao J."/>
            <person name="Maignien L."/>
            <person name="Shao Z."/>
            <person name="Alain K."/>
            <person name="Jebbar M."/>
        </authorList>
    </citation>
    <scope>NUCLEOTIDE SEQUENCE</scope>
    <source>
        <strain evidence="2">NBRC 103626</strain>
    </source>
</reference>
<organism evidence="2 3">
    <name type="scientific">Methylobacterium gregans</name>
    <dbReference type="NCBI Taxonomy" id="374424"/>
    <lineage>
        <taxon>Bacteria</taxon>
        <taxon>Pseudomonadati</taxon>
        <taxon>Pseudomonadota</taxon>
        <taxon>Alphaproteobacteria</taxon>
        <taxon>Hyphomicrobiales</taxon>
        <taxon>Methylobacteriaceae</taxon>
        <taxon>Methylobacterium</taxon>
    </lineage>
</organism>
<dbReference type="RefSeq" id="WP_238301717.1">
    <property type="nucleotide sequence ID" value="NZ_BPQM01000026.1"/>
</dbReference>
<sequence>MTSVTQLYDAKRLQKRAKTNGAHAPDDDGDGPDGSRRVIQIKAAEQPRVVDETETALIDMGAPVYVRAGRLVQPILEETLASGGRATVVGRIKELCSASLTDLLGRAVTFKRYSEQRQTWIKTDPPRWVAEHLLARAGMWTFPRLSGVITTPTLRPDGSLLDTAGYDEATGLFVLLDPGFRLPHIPSRPTRADAERALELLTDIVSGFPFVGPADRSVALSGILTTVLRPALPVVPLHAIRAHSPGTGKSYLVDLFSAIAAGRPCPVITAGKTEEETEKRLGAMLLDGAPLISIDNANGELGGDMLCQMTERPLVRVRVLGRSESPEIECRSMPFATGNKLTLVGDMTRRAVLCSLDAQVERPELRNFDFDPVLRAMADRGRYVAAALTILLAYRAASSPRVCGPLGSYGAWSATVRSALIWLGEADPTASMETARAEDPNLSQQRELFEHWQEHLDEGRFYSVSEVVAVACETDQFDQQYRRPLFRDLLMVRTGARAATPSTVSIGKWFKTLSGQVMAGHRLVDHPDEKRGNRYALMRLHASDDDDARQTVSP</sequence>
<evidence type="ECO:0000313" key="2">
    <source>
        <dbReference type="EMBL" id="GJD77986.1"/>
    </source>
</evidence>
<comment type="caution">
    <text evidence="2">The sequence shown here is derived from an EMBL/GenBank/DDBJ whole genome shotgun (WGS) entry which is preliminary data.</text>
</comment>
<feature type="region of interest" description="Disordered" evidence="1">
    <location>
        <begin position="14"/>
        <end position="35"/>
    </location>
</feature>
<evidence type="ECO:0000313" key="3">
    <source>
        <dbReference type="Proteomes" id="UP001055108"/>
    </source>
</evidence>